<organism evidence="2 3">
    <name type="scientific">Tetrapyrgos nigripes</name>
    <dbReference type="NCBI Taxonomy" id="182062"/>
    <lineage>
        <taxon>Eukaryota</taxon>
        <taxon>Fungi</taxon>
        <taxon>Dikarya</taxon>
        <taxon>Basidiomycota</taxon>
        <taxon>Agaricomycotina</taxon>
        <taxon>Agaricomycetes</taxon>
        <taxon>Agaricomycetidae</taxon>
        <taxon>Agaricales</taxon>
        <taxon>Marasmiineae</taxon>
        <taxon>Marasmiaceae</taxon>
        <taxon>Tetrapyrgos</taxon>
    </lineage>
</organism>
<dbReference type="OrthoDB" id="2013972at2759"/>
<evidence type="ECO:0000313" key="2">
    <source>
        <dbReference type="EMBL" id="KAF5366707.1"/>
    </source>
</evidence>
<protein>
    <recommendedName>
        <fullName evidence="4">S-adenosyl-L-methionine-dependent methyltransferase</fullName>
    </recommendedName>
</protein>
<dbReference type="Gene3D" id="3.40.50.150">
    <property type="entry name" value="Vaccinia Virus protein VP39"/>
    <property type="match status" value="1"/>
</dbReference>
<feature type="compositionally biased region" description="Basic and acidic residues" evidence="1">
    <location>
        <begin position="1"/>
        <end position="14"/>
    </location>
</feature>
<dbReference type="EMBL" id="JAACJM010000021">
    <property type="protein sequence ID" value="KAF5366707.1"/>
    <property type="molecule type" value="Genomic_DNA"/>
</dbReference>
<dbReference type="SUPFAM" id="SSF53335">
    <property type="entry name" value="S-adenosyl-L-methionine-dependent methyltransferases"/>
    <property type="match status" value="1"/>
</dbReference>
<reference evidence="2 3" key="1">
    <citation type="journal article" date="2020" name="ISME J.">
        <title>Uncovering the hidden diversity of litter-decomposition mechanisms in mushroom-forming fungi.</title>
        <authorList>
            <person name="Floudas D."/>
            <person name="Bentzer J."/>
            <person name="Ahren D."/>
            <person name="Johansson T."/>
            <person name="Persson P."/>
            <person name="Tunlid A."/>
        </authorList>
    </citation>
    <scope>NUCLEOTIDE SEQUENCE [LARGE SCALE GENOMIC DNA]</scope>
    <source>
        <strain evidence="2 3">CBS 291.85</strain>
    </source>
</reference>
<feature type="region of interest" description="Disordered" evidence="1">
    <location>
        <begin position="1"/>
        <end position="22"/>
    </location>
</feature>
<gene>
    <name evidence="2" type="ORF">D9758_006445</name>
</gene>
<sequence length="320" mass="36278">MNGHNQVEDLHEESGVGDVDEEDIPSYFIERDGRLYHADPRSPYPLPCDGREIQRLDTQHSLLREINGHNYIFPDIVQGVLAPDVEGKIVVDFAHGTGRWTMEMGEEFPHVQFYGLEIVPITNRDHLDNVQFELDSEISQGTRFENASITMVHARTTYMTVRNYYQSIIIEAARILRRRGLFLAGEWAVYPTFVENAPHPDPAQMALVQYFTILTNCLTTRGITPVAHNLAGLVASSNLFAVHHRDTWVPIGPWDPARQTFGNRMRTILRRFMSSTKPLLLQASGMTSEQIDQLFAVCNTEMVSTPGLALIFHSICAERL</sequence>
<evidence type="ECO:0000313" key="3">
    <source>
        <dbReference type="Proteomes" id="UP000559256"/>
    </source>
</evidence>
<keyword evidence="3" id="KW-1185">Reference proteome</keyword>
<comment type="caution">
    <text evidence="2">The sequence shown here is derived from an EMBL/GenBank/DDBJ whole genome shotgun (WGS) entry which is preliminary data.</text>
</comment>
<dbReference type="AlphaFoldDB" id="A0A8H5GKP3"/>
<evidence type="ECO:0008006" key="4">
    <source>
        <dbReference type="Google" id="ProtNLM"/>
    </source>
</evidence>
<dbReference type="InterPro" id="IPR029063">
    <property type="entry name" value="SAM-dependent_MTases_sf"/>
</dbReference>
<name>A0A8H5GKP3_9AGAR</name>
<accession>A0A8H5GKP3</accession>
<dbReference type="Proteomes" id="UP000559256">
    <property type="component" value="Unassembled WGS sequence"/>
</dbReference>
<proteinExistence type="predicted"/>
<evidence type="ECO:0000256" key="1">
    <source>
        <dbReference type="SAM" id="MobiDB-lite"/>
    </source>
</evidence>